<evidence type="ECO:0000313" key="3">
    <source>
        <dbReference type="EMBL" id="ETX08084.1"/>
    </source>
</evidence>
<dbReference type="InterPro" id="IPR005532">
    <property type="entry name" value="SUMF_dom"/>
</dbReference>
<feature type="domain" description="Sulfatase-modifying factor enzyme-like" evidence="1">
    <location>
        <begin position="723"/>
        <end position="921"/>
    </location>
</feature>
<dbReference type="InterPro" id="IPR027417">
    <property type="entry name" value="P-loop_NTPase"/>
</dbReference>
<dbReference type="GO" id="GO:0120147">
    <property type="term" value="F:formylglycine-generating oxidase activity"/>
    <property type="evidence" value="ECO:0007669"/>
    <property type="project" value="TreeGrafter"/>
</dbReference>
<gene>
    <name evidence="3" type="ORF">ETSY2_07470</name>
</gene>
<dbReference type="InterPro" id="IPR042095">
    <property type="entry name" value="SUMF_sf"/>
</dbReference>
<dbReference type="PATRIC" id="fig|1429439.4.peg.1280"/>
<dbReference type="Gene3D" id="3.40.50.300">
    <property type="entry name" value="P-loop containing nucleotide triphosphate hydrolases"/>
    <property type="match status" value="1"/>
</dbReference>
<dbReference type="HOGENOM" id="CLU_014139_0_0_7"/>
<dbReference type="SUPFAM" id="SSF52540">
    <property type="entry name" value="P-loop containing nucleoside triphosphate hydrolases"/>
    <property type="match status" value="1"/>
</dbReference>
<keyword evidence="4" id="KW-1185">Reference proteome</keyword>
<dbReference type="AlphaFoldDB" id="W4MCK6"/>
<organism evidence="3 4">
    <name type="scientific">Candidatus Entotheonella gemina</name>
    <dbReference type="NCBI Taxonomy" id="1429439"/>
    <lineage>
        <taxon>Bacteria</taxon>
        <taxon>Pseudomonadati</taxon>
        <taxon>Nitrospinota/Tectimicrobiota group</taxon>
        <taxon>Candidatus Tectimicrobiota</taxon>
        <taxon>Candidatus Entotheonellia</taxon>
        <taxon>Candidatus Entotheonellales</taxon>
        <taxon>Candidatus Entotheonellaceae</taxon>
        <taxon>Candidatus Entotheonella</taxon>
    </lineage>
</organism>
<dbReference type="EMBL" id="AZHX01000307">
    <property type="protein sequence ID" value="ETX08084.1"/>
    <property type="molecule type" value="Genomic_DNA"/>
</dbReference>
<feature type="domain" description="Novel STAND NTPase 1" evidence="2">
    <location>
        <begin position="223"/>
        <end position="620"/>
    </location>
</feature>
<name>W4MCK6_9BACT</name>
<dbReference type="PANTHER" id="PTHR23150:SF19">
    <property type="entry name" value="FORMYLGLYCINE-GENERATING ENZYME"/>
    <property type="match status" value="1"/>
</dbReference>
<dbReference type="SUPFAM" id="SSF56436">
    <property type="entry name" value="C-type lectin-like"/>
    <property type="match status" value="1"/>
</dbReference>
<protein>
    <submittedName>
        <fullName evidence="3">Uncharacterized protein</fullName>
    </submittedName>
</protein>
<dbReference type="PANTHER" id="PTHR23150">
    <property type="entry name" value="SULFATASE MODIFYING FACTOR 1, 2"/>
    <property type="match status" value="1"/>
</dbReference>
<evidence type="ECO:0000259" key="2">
    <source>
        <dbReference type="Pfam" id="PF20703"/>
    </source>
</evidence>
<sequence>MTASQPLRLRIFFSSPGDVKDERVQALQVLGRLQHEKRYRERVIFQALAWDGPGVEIPMLAAETPQVSVNQGLGTPSECDIVVVILWSRMGTPLPDTFRKSNGDPYLSGTEWEFENALHAELQPEILVYRRTEDPPFTMRDPERDAKIEQFDRVERFFNETFTGDSGSITGGVNAYDTPTDFKEKLETHLRELVERRLEAIPEPAPQADTAGVAAPPEWEGSPYPGLRAFLEDEVNIFFGRGRETDALVRQMLLPDKRFLAVIGPSGSGKSSLVAAGLRPRLKAGAVEGSQDWVWVRSTPGGVGEDPFIALTYELSHQFNRQGLKPRDLAIKLRDDPQGAAAALVQDVLAGSPAGTKLVLFIDQFEELFTLVGDPYREPFVNFIAAVAREERLRTIVTLRADFYQHCTAWETLVDLLRSGSYPLGIPGALALKEMIERPAQAAGLAFEEGLVEHILEETGTEPGALALMAFALSELYKKRTPQGELTLNAYQELGGVNEVLGKRAQDTYDGLSPSTQDALGTVFKELVEVDAEHNVPTRKRAPLQRFNNDDAARALIDALTEARLLVSSSPEDVPMVEVAHEALLRHWALLSNWIEERFDDFRLLRQVKLAVAEWERHERAGPYFWPHERLAPVAKMLENLKPDLNPAEREFVRPESARLLDKLTDRNTSHQERVKIGDRLAEIGDPRPHLGLNEAGLPDIGWCEVPGGEVMLEGGAGTFDAEPGYIGKYPVTWAQYRCFLEAEGGYTNPAWWKGFDEEELEEEPGEQNWKLDNHPAENVSWYDAMAYCRWLSKKLGYEIRLPTEWEWQQAATGGDAVNEYPWGEEWDNDLANTDDSRLSRTTAVGMYPGGASRVGALDMSGNVEEWCLNLRDDPSDNDLSSSSGRVVRGGAWPDPPVSARACCRSACVPSYRLVALGFRVWCSSPIRS</sequence>
<evidence type="ECO:0000313" key="4">
    <source>
        <dbReference type="Proteomes" id="UP000019140"/>
    </source>
</evidence>
<dbReference type="InterPro" id="IPR049052">
    <property type="entry name" value="nSTAND1"/>
</dbReference>
<comment type="caution">
    <text evidence="3">The sequence shown here is derived from an EMBL/GenBank/DDBJ whole genome shotgun (WGS) entry which is preliminary data.</text>
</comment>
<reference evidence="3 4" key="1">
    <citation type="journal article" date="2014" name="Nature">
        <title>An environmental bacterial taxon with a large and distinct metabolic repertoire.</title>
        <authorList>
            <person name="Wilson M.C."/>
            <person name="Mori T."/>
            <person name="Ruckert C."/>
            <person name="Uria A.R."/>
            <person name="Helf M.J."/>
            <person name="Takada K."/>
            <person name="Gernert C."/>
            <person name="Steffens U.A."/>
            <person name="Heycke N."/>
            <person name="Schmitt S."/>
            <person name="Rinke C."/>
            <person name="Helfrich E.J."/>
            <person name="Brachmann A.O."/>
            <person name="Gurgui C."/>
            <person name="Wakimoto T."/>
            <person name="Kracht M."/>
            <person name="Crusemann M."/>
            <person name="Hentschel U."/>
            <person name="Abe I."/>
            <person name="Matsunaga S."/>
            <person name="Kalinowski J."/>
            <person name="Takeyama H."/>
            <person name="Piel J."/>
        </authorList>
    </citation>
    <scope>NUCLEOTIDE SEQUENCE [LARGE SCALE GENOMIC DNA]</scope>
    <source>
        <strain evidence="4">TSY2</strain>
    </source>
</reference>
<dbReference type="Gene3D" id="3.90.1580.10">
    <property type="entry name" value="paralog of FGE (formylglycine-generating enzyme)"/>
    <property type="match status" value="1"/>
</dbReference>
<evidence type="ECO:0000259" key="1">
    <source>
        <dbReference type="Pfam" id="PF03781"/>
    </source>
</evidence>
<accession>W4MCK6</accession>
<dbReference type="Pfam" id="PF20703">
    <property type="entry name" value="nSTAND1"/>
    <property type="match status" value="1"/>
</dbReference>
<dbReference type="Proteomes" id="UP000019140">
    <property type="component" value="Unassembled WGS sequence"/>
</dbReference>
<proteinExistence type="predicted"/>
<dbReference type="InterPro" id="IPR016187">
    <property type="entry name" value="CTDL_fold"/>
</dbReference>
<dbReference type="Pfam" id="PF03781">
    <property type="entry name" value="FGE-sulfatase"/>
    <property type="match status" value="1"/>
</dbReference>
<dbReference type="InterPro" id="IPR051043">
    <property type="entry name" value="Sulfatase_Mod_Factor_Kinase"/>
</dbReference>